<dbReference type="RefSeq" id="WP_072919374.1">
    <property type="nucleotide sequence ID" value="NZ_FRDM01000016.1"/>
</dbReference>
<keyword evidence="7 12" id="KW-1133">Transmembrane helix</keyword>
<comment type="subcellular location">
    <subcellularLocation>
        <location evidence="1 12">Cell membrane</location>
        <topology evidence="1 12">Multi-pass membrane protein</topology>
    </subcellularLocation>
</comment>
<evidence type="ECO:0000256" key="13">
    <source>
        <dbReference type="SAM" id="MobiDB-lite"/>
    </source>
</evidence>
<evidence type="ECO:0000256" key="5">
    <source>
        <dbReference type="ARBA" id="ARBA00022475"/>
    </source>
</evidence>
<feature type="transmembrane region" description="Helical" evidence="12">
    <location>
        <begin position="244"/>
        <end position="265"/>
    </location>
</feature>
<evidence type="ECO:0000256" key="8">
    <source>
        <dbReference type="ARBA" id="ARBA00023136"/>
    </source>
</evidence>
<feature type="transmembrane region" description="Helical" evidence="12">
    <location>
        <begin position="136"/>
        <end position="158"/>
    </location>
</feature>
<comment type="similarity">
    <text evidence="2 12">Belongs to the ammonia transporter channel (TC 1.A.11.2) family.</text>
</comment>
<evidence type="ECO:0000313" key="16">
    <source>
        <dbReference type="Proteomes" id="UP000184428"/>
    </source>
</evidence>
<evidence type="ECO:0000259" key="14">
    <source>
        <dbReference type="Pfam" id="PF00909"/>
    </source>
</evidence>
<feature type="transmembrane region" description="Helical" evidence="12">
    <location>
        <begin position="6"/>
        <end position="27"/>
    </location>
</feature>
<dbReference type="GO" id="GO:0005886">
    <property type="term" value="C:plasma membrane"/>
    <property type="evidence" value="ECO:0007669"/>
    <property type="project" value="UniProtKB-SubCell"/>
</dbReference>
<evidence type="ECO:0000256" key="6">
    <source>
        <dbReference type="ARBA" id="ARBA00022692"/>
    </source>
</evidence>
<feature type="transmembrane region" description="Helical" evidence="12">
    <location>
        <begin position="178"/>
        <end position="200"/>
    </location>
</feature>
<accession>A0A1M7UEG2</accession>
<gene>
    <name evidence="15" type="ORF">SAMN05660350_03060</name>
</gene>
<dbReference type="Pfam" id="PF00909">
    <property type="entry name" value="Ammonium_transp"/>
    <property type="match status" value="1"/>
</dbReference>
<name>A0A1M7UEG2_9ACTN</name>
<feature type="transmembrane region" description="Helical" evidence="12">
    <location>
        <begin position="39"/>
        <end position="57"/>
    </location>
</feature>
<dbReference type="InterPro" id="IPR001905">
    <property type="entry name" value="Ammonium_transpt"/>
</dbReference>
<dbReference type="EMBL" id="FRDM01000016">
    <property type="protein sequence ID" value="SHN81336.1"/>
    <property type="molecule type" value="Genomic_DNA"/>
</dbReference>
<comment type="function">
    <text evidence="11">Involved in the uptake of ammonium/ammonia (NH(4)(+)/NH(3)).</text>
</comment>
<feature type="transmembrane region" description="Helical" evidence="12">
    <location>
        <begin position="272"/>
        <end position="292"/>
    </location>
</feature>
<dbReference type="AlphaFoldDB" id="A0A1M7UEG2"/>
<dbReference type="NCBIfam" id="TIGR00836">
    <property type="entry name" value="amt"/>
    <property type="match status" value="1"/>
</dbReference>
<keyword evidence="6 12" id="KW-0812">Transmembrane</keyword>
<dbReference type="Gene3D" id="1.10.3430.10">
    <property type="entry name" value="Ammonium transporter AmtB like domains"/>
    <property type="match status" value="1"/>
</dbReference>
<proteinExistence type="inferred from homology"/>
<dbReference type="Proteomes" id="UP000184428">
    <property type="component" value="Unassembled WGS sequence"/>
</dbReference>
<comment type="subunit">
    <text evidence="3">Homotrimer.</text>
</comment>
<evidence type="ECO:0000256" key="2">
    <source>
        <dbReference type="ARBA" id="ARBA00005887"/>
    </source>
</evidence>
<feature type="transmembrane region" description="Helical" evidence="12">
    <location>
        <begin position="298"/>
        <end position="318"/>
    </location>
</feature>
<evidence type="ECO:0000256" key="9">
    <source>
        <dbReference type="ARBA" id="ARBA00023177"/>
    </source>
</evidence>
<evidence type="ECO:0000256" key="3">
    <source>
        <dbReference type="ARBA" id="ARBA00011233"/>
    </source>
</evidence>
<keyword evidence="8 12" id="KW-0472">Membrane</keyword>
<evidence type="ECO:0000256" key="11">
    <source>
        <dbReference type="ARBA" id="ARBA00054862"/>
    </source>
</evidence>
<dbReference type="SUPFAM" id="SSF111352">
    <property type="entry name" value="Ammonium transporter"/>
    <property type="match status" value="1"/>
</dbReference>
<feature type="transmembrane region" description="Helical" evidence="12">
    <location>
        <begin position="330"/>
        <end position="349"/>
    </location>
</feature>
<feature type="transmembrane region" description="Helical" evidence="12">
    <location>
        <begin position="369"/>
        <end position="394"/>
    </location>
</feature>
<evidence type="ECO:0000313" key="15">
    <source>
        <dbReference type="EMBL" id="SHN81336.1"/>
    </source>
</evidence>
<evidence type="ECO:0000256" key="12">
    <source>
        <dbReference type="RuleBase" id="RU362002"/>
    </source>
</evidence>
<feature type="region of interest" description="Disordered" evidence="13">
    <location>
        <begin position="434"/>
        <end position="466"/>
    </location>
</feature>
<organism evidence="15 16">
    <name type="scientific">Geodermatophilus obscurus</name>
    <dbReference type="NCBI Taxonomy" id="1861"/>
    <lineage>
        <taxon>Bacteria</taxon>
        <taxon>Bacillati</taxon>
        <taxon>Actinomycetota</taxon>
        <taxon>Actinomycetes</taxon>
        <taxon>Geodermatophilales</taxon>
        <taxon>Geodermatophilaceae</taxon>
        <taxon>Geodermatophilus</taxon>
    </lineage>
</organism>
<keyword evidence="5" id="KW-1003">Cell membrane</keyword>
<dbReference type="PROSITE" id="PS01219">
    <property type="entry name" value="AMMONIUM_TRANSP"/>
    <property type="match status" value="1"/>
</dbReference>
<keyword evidence="9 12" id="KW-0924">Ammonia transport</keyword>
<evidence type="ECO:0000256" key="7">
    <source>
        <dbReference type="ARBA" id="ARBA00022989"/>
    </source>
</evidence>
<dbReference type="InterPro" id="IPR029020">
    <property type="entry name" value="Ammonium/urea_transptr"/>
</dbReference>
<feature type="transmembrane region" description="Helical" evidence="12">
    <location>
        <begin position="212"/>
        <end position="232"/>
    </location>
</feature>
<feature type="domain" description="Ammonium transporter AmtB-like" evidence="14">
    <location>
        <begin position="7"/>
        <end position="421"/>
    </location>
</feature>
<protein>
    <recommendedName>
        <fullName evidence="10 12">Ammonium transporter</fullName>
    </recommendedName>
</protein>
<evidence type="ECO:0000256" key="1">
    <source>
        <dbReference type="ARBA" id="ARBA00004651"/>
    </source>
</evidence>
<evidence type="ECO:0000256" key="4">
    <source>
        <dbReference type="ARBA" id="ARBA00022448"/>
    </source>
</evidence>
<keyword evidence="4 12" id="KW-0813">Transport</keyword>
<sequence length="466" mass="47585">MDTGDTAWVLASAALVLFMTPGLALFYGGMVRAKSVLNMMMMSFGALALISVLWVLYGYSMAFGDDIGGGLLGNPLELAGLSPLLGTSGLDGGFQPESLVFTVPSMAFVAFQAMFAVLTVALISGAIADRARFGPWMVFAGVWATLVYFPVAHWVFAFDGAESETGGWIANDLLAIDFAGGTAVHINAGAAGLALALVLGKRRGFGRDPMRPHNLPLVMIGAGILWFGWFGFNAGSALAANGQAAEVFVTTLVATGAATLGWLLIEKLRDGHATSLGAASGVVAGLVAITPACSSVTPVGAVLVGFVAGIVCALAVGLKYRLGYDDSLDVVGVHLVGGIWGTLAVGLLASASTTAGVDGLLYGGGVDQLWRQAVGAGVVLGYSFVLTLGIGFVIHKAMRFRVAEEDEVTGIDSVVHAETGYDLDSLGGGSGRGSATLGTQAHAMPQDPAGTNEARGMTVTTEGSRA</sequence>
<reference evidence="15 16" key="1">
    <citation type="submission" date="2016-12" db="EMBL/GenBank/DDBJ databases">
        <authorList>
            <person name="Song W.-J."/>
            <person name="Kurnit D.M."/>
        </authorList>
    </citation>
    <scope>NUCLEOTIDE SEQUENCE [LARGE SCALE GENOMIC DNA]</scope>
    <source>
        <strain evidence="15 16">DSM 43162</strain>
    </source>
</reference>
<feature type="transmembrane region" description="Helical" evidence="12">
    <location>
        <begin position="99"/>
        <end position="124"/>
    </location>
</feature>
<dbReference type="InterPro" id="IPR018047">
    <property type="entry name" value="Ammonium_transpt_CS"/>
</dbReference>
<dbReference type="FunFam" id="1.10.3430.10:FF:000007">
    <property type="entry name" value="Ammonium transporter"/>
    <property type="match status" value="1"/>
</dbReference>
<dbReference type="OrthoDB" id="9814202at2"/>
<dbReference type="GO" id="GO:0008519">
    <property type="term" value="F:ammonium channel activity"/>
    <property type="evidence" value="ECO:0007669"/>
    <property type="project" value="InterPro"/>
</dbReference>
<dbReference type="InterPro" id="IPR024041">
    <property type="entry name" value="NH4_transpt_AmtB-like_dom"/>
</dbReference>
<evidence type="ECO:0000256" key="10">
    <source>
        <dbReference type="ARBA" id="ARBA00050025"/>
    </source>
</evidence>
<dbReference type="PANTHER" id="PTHR43029">
    <property type="entry name" value="AMMONIUM TRANSPORTER MEP2"/>
    <property type="match status" value="1"/>
</dbReference>
<dbReference type="PANTHER" id="PTHR43029:SF10">
    <property type="entry name" value="AMMONIUM TRANSPORTER MEP2"/>
    <property type="match status" value="1"/>
</dbReference>